<evidence type="ECO:0000313" key="3">
    <source>
        <dbReference type="Proteomes" id="UP000002482"/>
    </source>
</evidence>
<name>F0Q5U7_PARA1</name>
<sequence>MHWEQPLIKSKFLALTLVMVSLVGCANTSRRLETEEVALSTDGPITRQFHSALYYPFEIAPRFDGYLIGIEKVRRPKDGVVVKNRPEYGLADEALQAKFNDGKVMAVTHVIRHHADALRSGNCTLFNAYVQSPESAARQLVPACSDLAPTIWHPSEVFSNSWKALDGLANDMQRRIQTRQKPTAAQPSVGSSKPDSGSGPAYTHIVVIVMGWNTVQEEAVRNINSLVWNMSRASDEQPSSPERFNPLVIGVTWPSQWSSDWIDPAVKILSFPTKAGDADEVGMSWLGVLLHDTLPTVREKLHENLPDMPPKPVVVLGHSFGAKASSVAVCAGPAVVRPKEASVAPLAEIDVLVNLQPAYLSERIFGRTSVLQNVVYPKGCPQAKRFVITASAGDTAVPLPFWGTYLGEEKSHRKFCGPYHQGPRLAHCAVARASGHIEAKQPGTSNIYYIDASELISESAYGTGGGSHSDIYRLEHGRLINAAVMGEGIWAKSGR</sequence>
<dbReference type="EMBL" id="CP002521">
    <property type="protein sequence ID" value="ADX46909.1"/>
    <property type="molecule type" value="Genomic_DNA"/>
</dbReference>
<evidence type="ECO:0000313" key="2">
    <source>
        <dbReference type="EMBL" id="ADX46909.1"/>
    </source>
</evidence>
<keyword evidence="3" id="KW-1185">Reference proteome</keyword>
<keyword evidence="2" id="KW-0449">Lipoprotein</keyword>
<dbReference type="KEGG" id="aaa:Acav_3005"/>
<protein>
    <submittedName>
        <fullName evidence="2">Putative lipoprotein</fullName>
    </submittedName>
</protein>
<dbReference type="HOGENOM" id="CLU_551841_0_0_4"/>
<evidence type="ECO:0000256" key="1">
    <source>
        <dbReference type="SAM" id="MobiDB-lite"/>
    </source>
</evidence>
<dbReference type="AlphaFoldDB" id="F0Q5U7"/>
<feature type="compositionally biased region" description="Polar residues" evidence="1">
    <location>
        <begin position="179"/>
        <end position="195"/>
    </location>
</feature>
<reference evidence="2" key="1">
    <citation type="submission" date="2011-02" db="EMBL/GenBank/DDBJ databases">
        <title>Complete sequence of Acidovorax avenae subsp. avenae ATCC 19860.</title>
        <authorList>
            <consortium name="US DOE Joint Genome Institute"/>
            <person name="Lucas S."/>
            <person name="Copeland A."/>
            <person name="Lapidus A."/>
            <person name="Cheng J.-F."/>
            <person name="Goodwin L."/>
            <person name="Pitluck S."/>
            <person name="Chertkov O."/>
            <person name="Held B."/>
            <person name="Detter J.C."/>
            <person name="Han C."/>
            <person name="Tapia R."/>
            <person name="Land M."/>
            <person name="Hauser L."/>
            <person name="Kyrpides N."/>
            <person name="Ivanova N."/>
            <person name="Ovchinnikova G."/>
            <person name="Pagani I."/>
            <person name="Gordon S."/>
            <person name="Woyke T."/>
        </authorList>
    </citation>
    <scope>NUCLEOTIDE SEQUENCE</scope>
    <source>
        <strain evidence="2">ATCC 19860</strain>
    </source>
</reference>
<proteinExistence type="predicted"/>
<feature type="region of interest" description="Disordered" evidence="1">
    <location>
        <begin position="177"/>
        <end position="198"/>
    </location>
</feature>
<gene>
    <name evidence="2" type="ordered locus">Acav_3005</name>
</gene>
<dbReference type="Proteomes" id="UP000002482">
    <property type="component" value="Chromosome"/>
</dbReference>
<accession>F0Q5U7</accession>
<organism evidence="2 3">
    <name type="scientific">Paracidovorax avenae (strain ATCC 19860 / DSM 7227 / CCUG 15838 / JCM 20985 / LMG 2117 / NCPPB 1011)</name>
    <name type="common">Acidovorax avenae</name>
    <dbReference type="NCBI Taxonomy" id="643561"/>
    <lineage>
        <taxon>Bacteria</taxon>
        <taxon>Pseudomonadati</taxon>
        <taxon>Pseudomonadota</taxon>
        <taxon>Betaproteobacteria</taxon>
        <taxon>Burkholderiales</taxon>
        <taxon>Comamonadaceae</taxon>
        <taxon>Paracidovorax</taxon>
    </lineage>
</organism>